<name>A0A1M4YPR2_9FLAO</name>
<feature type="transmembrane region" description="Helical" evidence="1">
    <location>
        <begin position="20"/>
        <end position="36"/>
    </location>
</feature>
<sequence length="90" mass="10676">MNYNQAQQRVHDLKKFYKNLLWFGIVAAIIFADDIFKKGFHLSLWNGSIILTIWGIILTVKAVKLFIFDSEWEQGIIEKEMKRTKEPIQF</sequence>
<gene>
    <name evidence="3" type="ORF">SAMN05444408_108149</name>
</gene>
<evidence type="ECO:0000313" key="3">
    <source>
        <dbReference type="EMBL" id="SHF07701.1"/>
    </source>
</evidence>
<dbReference type="RefSeq" id="WP_072885001.1">
    <property type="nucleotide sequence ID" value="NZ_FQVO01000008.1"/>
</dbReference>
<evidence type="ECO:0000259" key="2">
    <source>
        <dbReference type="Pfam" id="PF13239"/>
    </source>
</evidence>
<dbReference type="Proteomes" id="UP000184236">
    <property type="component" value="Unassembled WGS sequence"/>
</dbReference>
<protein>
    <submittedName>
        <fullName evidence="3">2TM domain-containing protein</fullName>
    </submittedName>
</protein>
<organism evidence="3 4">
    <name type="scientific">Chryseobacterium takakiae</name>
    <dbReference type="NCBI Taxonomy" id="1302685"/>
    <lineage>
        <taxon>Bacteria</taxon>
        <taxon>Pseudomonadati</taxon>
        <taxon>Bacteroidota</taxon>
        <taxon>Flavobacteriia</taxon>
        <taxon>Flavobacteriales</taxon>
        <taxon>Weeksellaceae</taxon>
        <taxon>Chryseobacterium group</taxon>
        <taxon>Chryseobacterium</taxon>
    </lineage>
</organism>
<keyword evidence="1" id="KW-0812">Transmembrane</keyword>
<dbReference type="Pfam" id="PF13239">
    <property type="entry name" value="2TM"/>
    <property type="match status" value="1"/>
</dbReference>
<keyword evidence="1" id="KW-0472">Membrane</keyword>
<evidence type="ECO:0000313" key="4">
    <source>
        <dbReference type="Proteomes" id="UP000184236"/>
    </source>
</evidence>
<feature type="transmembrane region" description="Helical" evidence="1">
    <location>
        <begin position="42"/>
        <end position="60"/>
    </location>
</feature>
<evidence type="ECO:0000256" key="1">
    <source>
        <dbReference type="SAM" id="Phobius"/>
    </source>
</evidence>
<dbReference type="AlphaFoldDB" id="A0A1M4YPR2"/>
<proteinExistence type="predicted"/>
<feature type="domain" description="2TM" evidence="2">
    <location>
        <begin position="5"/>
        <end position="82"/>
    </location>
</feature>
<dbReference type="STRING" id="1302685.SAMN05444408_108149"/>
<reference evidence="4" key="1">
    <citation type="submission" date="2016-11" db="EMBL/GenBank/DDBJ databases">
        <authorList>
            <person name="Varghese N."/>
            <person name="Submissions S."/>
        </authorList>
    </citation>
    <scope>NUCLEOTIDE SEQUENCE [LARGE SCALE GENOMIC DNA]</scope>
    <source>
        <strain evidence="4">DSM 26898</strain>
    </source>
</reference>
<accession>A0A1M4YPR2</accession>
<keyword evidence="4" id="KW-1185">Reference proteome</keyword>
<keyword evidence="1" id="KW-1133">Transmembrane helix</keyword>
<dbReference type="InterPro" id="IPR025698">
    <property type="entry name" value="2TM_dom"/>
</dbReference>
<dbReference type="EMBL" id="FQVO01000008">
    <property type="protein sequence ID" value="SHF07701.1"/>
    <property type="molecule type" value="Genomic_DNA"/>
</dbReference>